<dbReference type="RefSeq" id="WP_197909479.1">
    <property type="nucleotide sequence ID" value="NZ_LR593886.1"/>
</dbReference>
<dbReference type="SUPFAM" id="SSF46626">
    <property type="entry name" value="Cytochrome c"/>
    <property type="match status" value="1"/>
</dbReference>
<dbReference type="PANTHER" id="PTHR35889">
    <property type="entry name" value="CYCLOINULO-OLIGOSACCHARIDE FRUCTANOTRANSFERASE-RELATED"/>
    <property type="match status" value="1"/>
</dbReference>
<dbReference type="EMBL" id="LR593886">
    <property type="protein sequence ID" value="VTR92329.1"/>
    <property type="molecule type" value="Genomic_DNA"/>
</dbReference>
<protein>
    <recommendedName>
        <fullName evidence="3">Cytochrome C Planctomycete-type domain-containing protein</fullName>
    </recommendedName>
</protein>
<evidence type="ECO:0000256" key="1">
    <source>
        <dbReference type="SAM" id="MobiDB-lite"/>
    </source>
</evidence>
<dbReference type="KEGG" id="gms:SOIL9_53850"/>
<keyword evidence="2" id="KW-0732">Signal</keyword>
<reference evidence="4 5" key="1">
    <citation type="submission" date="2019-05" db="EMBL/GenBank/DDBJ databases">
        <authorList>
            <consortium name="Science for Life Laboratories"/>
        </authorList>
    </citation>
    <scope>NUCLEOTIDE SEQUENCE [LARGE SCALE GENOMIC DNA]</scope>
    <source>
        <strain evidence="4">Soil9</strain>
    </source>
</reference>
<dbReference type="GO" id="GO:0009055">
    <property type="term" value="F:electron transfer activity"/>
    <property type="evidence" value="ECO:0007669"/>
    <property type="project" value="InterPro"/>
</dbReference>
<accession>A0A6P2CTQ0</accession>
<feature type="signal peptide" evidence="2">
    <location>
        <begin position="1"/>
        <end position="19"/>
    </location>
</feature>
<evidence type="ECO:0000313" key="5">
    <source>
        <dbReference type="Proteomes" id="UP000464178"/>
    </source>
</evidence>
<feature type="chain" id="PRO_5027072118" description="Cytochrome C Planctomycete-type domain-containing protein" evidence="2">
    <location>
        <begin position="20"/>
        <end position="170"/>
    </location>
</feature>
<proteinExistence type="predicted"/>
<gene>
    <name evidence="4" type="ORF">SOIL9_53850</name>
</gene>
<evidence type="ECO:0000256" key="2">
    <source>
        <dbReference type="SAM" id="SignalP"/>
    </source>
</evidence>
<evidence type="ECO:0000313" key="4">
    <source>
        <dbReference type="EMBL" id="VTR92329.1"/>
    </source>
</evidence>
<dbReference type="PANTHER" id="PTHR35889:SF3">
    <property type="entry name" value="F-BOX DOMAIN-CONTAINING PROTEIN"/>
    <property type="match status" value="1"/>
</dbReference>
<feature type="region of interest" description="Disordered" evidence="1">
    <location>
        <begin position="82"/>
        <end position="102"/>
    </location>
</feature>
<dbReference type="GO" id="GO:0020037">
    <property type="term" value="F:heme binding"/>
    <property type="evidence" value="ECO:0007669"/>
    <property type="project" value="InterPro"/>
</dbReference>
<dbReference type="InterPro" id="IPR011429">
    <property type="entry name" value="Cyt_c_Planctomycete-type"/>
</dbReference>
<dbReference type="InterPro" id="IPR036909">
    <property type="entry name" value="Cyt_c-like_dom_sf"/>
</dbReference>
<dbReference type="Gene3D" id="1.10.760.10">
    <property type="entry name" value="Cytochrome c-like domain"/>
    <property type="match status" value="1"/>
</dbReference>
<organism evidence="4 5">
    <name type="scientific">Gemmata massiliana</name>
    <dbReference type="NCBI Taxonomy" id="1210884"/>
    <lineage>
        <taxon>Bacteria</taxon>
        <taxon>Pseudomonadati</taxon>
        <taxon>Planctomycetota</taxon>
        <taxon>Planctomycetia</taxon>
        <taxon>Gemmatales</taxon>
        <taxon>Gemmataceae</taxon>
        <taxon>Gemmata</taxon>
    </lineage>
</organism>
<dbReference type="AlphaFoldDB" id="A0A6P2CTQ0"/>
<sequence>MRNLLALAVLLALASLARAQEKIDFARDVLPVLSNHCFQCHGPDEKARKGDLRLDTKEDALRKQGAVIVPGKSSESEFVKRLESADPGEVMPPRKANKPLKPEQVATLKKWIDQGASWGTHWSFVKPARPIPPSTKYPIQNPIDKFVFARLEKEALTPRPRRTRSDSSAA</sequence>
<feature type="domain" description="Cytochrome C Planctomycete-type" evidence="3">
    <location>
        <begin position="37"/>
        <end position="94"/>
    </location>
</feature>
<keyword evidence="5" id="KW-1185">Reference proteome</keyword>
<evidence type="ECO:0000259" key="3">
    <source>
        <dbReference type="Pfam" id="PF07635"/>
    </source>
</evidence>
<dbReference type="Proteomes" id="UP000464178">
    <property type="component" value="Chromosome"/>
</dbReference>
<name>A0A6P2CTQ0_9BACT</name>
<dbReference type="Pfam" id="PF07635">
    <property type="entry name" value="PSCyt1"/>
    <property type="match status" value="1"/>
</dbReference>